<organism evidence="1">
    <name type="scientific">marine sediment metagenome</name>
    <dbReference type="NCBI Taxonomy" id="412755"/>
    <lineage>
        <taxon>unclassified sequences</taxon>
        <taxon>metagenomes</taxon>
        <taxon>ecological metagenomes</taxon>
    </lineage>
</organism>
<feature type="non-terminal residue" evidence="1">
    <location>
        <position position="1"/>
    </location>
</feature>
<dbReference type="AlphaFoldDB" id="X1PG63"/>
<accession>X1PG63</accession>
<proteinExistence type="predicted"/>
<reference evidence="1" key="1">
    <citation type="journal article" date="2014" name="Front. Microbiol.">
        <title>High frequency of phylogenetically diverse reductive dehalogenase-homologous genes in deep subseafloor sedimentary metagenomes.</title>
        <authorList>
            <person name="Kawai M."/>
            <person name="Futagami T."/>
            <person name="Toyoda A."/>
            <person name="Takaki Y."/>
            <person name="Nishi S."/>
            <person name="Hori S."/>
            <person name="Arai W."/>
            <person name="Tsubouchi T."/>
            <person name="Morono Y."/>
            <person name="Uchiyama I."/>
            <person name="Ito T."/>
            <person name="Fujiyama A."/>
            <person name="Inagaki F."/>
            <person name="Takami H."/>
        </authorList>
    </citation>
    <scope>NUCLEOTIDE SEQUENCE</scope>
    <source>
        <strain evidence="1">Expedition CK06-06</strain>
    </source>
</reference>
<name>X1PG63_9ZZZZ</name>
<comment type="caution">
    <text evidence="1">The sequence shown here is derived from an EMBL/GenBank/DDBJ whole genome shotgun (WGS) entry which is preliminary data.</text>
</comment>
<protein>
    <submittedName>
        <fullName evidence="1">Uncharacterized protein</fullName>
    </submittedName>
</protein>
<evidence type="ECO:0000313" key="1">
    <source>
        <dbReference type="EMBL" id="GAI29894.1"/>
    </source>
</evidence>
<sequence>YACYEKQFCEVNRSWAMKNISELEGSYITATLPTPGTGTRPSTLLSSELYV</sequence>
<dbReference type="EMBL" id="BARV01016687">
    <property type="protein sequence ID" value="GAI29894.1"/>
    <property type="molecule type" value="Genomic_DNA"/>
</dbReference>
<gene>
    <name evidence="1" type="ORF">S06H3_28578</name>
</gene>